<keyword evidence="1" id="KW-1133">Transmembrane helix</keyword>
<feature type="transmembrane region" description="Helical" evidence="1">
    <location>
        <begin position="6"/>
        <end position="28"/>
    </location>
</feature>
<dbReference type="Proteomes" id="UP000574133">
    <property type="component" value="Unassembled WGS sequence"/>
</dbReference>
<proteinExistence type="predicted"/>
<keyword evidence="1" id="KW-0812">Transmembrane</keyword>
<dbReference type="InterPro" id="IPR019635">
    <property type="entry name" value="DUF2500"/>
</dbReference>
<reference evidence="2 3" key="1">
    <citation type="submission" date="2020-08" db="EMBL/GenBank/DDBJ databases">
        <title>Cohnella phylogeny.</title>
        <authorList>
            <person name="Dunlap C."/>
        </authorList>
    </citation>
    <scope>NUCLEOTIDE SEQUENCE [LARGE SCALE GENOMIC DNA]</scope>
    <source>
        <strain evidence="2 3">DSM 103658</strain>
    </source>
</reference>
<keyword evidence="1" id="KW-0472">Membrane</keyword>
<protein>
    <submittedName>
        <fullName evidence="2">DUF2500 domain-containing protein</fullName>
    </submittedName>
</protein>
<evidence type="ECO:0000313" key="3">
    <source>
        <dbReference type="Proteomes" id="UP000574133"/>
    </source>
</evidence>
<name>A0A841T6N7_9BACL</name>
<comment type="caution">
    <text evidence="2">The sequence shown here is derived from an EMBL/GenBank/DDBJ whole genome shotgun (WGS) entry which is preliminary data.</text>
</comment>
<dbReference type="RefSeq" id="WP_185177954.1">
    <property type="nucleotide sequence ID" value="NZ_JACJVN010000019.1"/>
</dbReference>
<sequence>MFEMGKVMFTIVPIFFVIVIGLIVFSVVRSIGQWSRNNGQPVLNVHARIVSKRTNVSHYHHDNDSIHDSSHTTYYVTFEVESGDRMELKVSGTEFGMLAEEDIGSLQFQGTRYLGFQREPNRMRAF</sequence>
<accession>A0A841T6N7</accession>
<gene>
    <name evidence="2" type="ORF">H4Q31_04335</name>
</gene>
<dbReference type="Gene3D" id="2.40.50.660">
    <property type="match status" value="1"/>
</dbReference>
<dbReference type="EMBL" id="JACJVN010000019">
    <property type="protein sequence ID" value="MBB6676552.1"/>
    <property type="molecule type" value="Genomic_DNA"/>
</dbReference>
<organism evidence="2 3">
    <name type="scientific">Cohnella lubricantis</name>
    <dbReference type="NCBI Taxonomy" id="2163172"/>
    <lineage>
        <taxon>Bacteria</taxon>
        <taxon>Bacillati</taxon>
        <taxon>Bacillota</taxon>
        <taxon>Bacilli</taxon>
        <taxon>Bacillales</taxon>
        <taxon>Paenibacillaceae</taxon>
        <taxon>Cohnella</taxon>
    </lineage>
</organism>
<evidence type="ECO:0000313" key="2">
    <source>
        <dbReference type="EMBL" id="MBB6676552.1"/>
    </source>
</evidence>
<keyword evidence="3" id="KW-1185">Reference proteome</keyword>
<dbReference type="Pfam" id="PF10694">
    <property type="entry name" value="DUF2500"/>
    <property type="match status" value="1"/>
</dbReference>
<dbReference type="AlphaFoldDB" id="A0A841T6N7"/>
<evidence type="ECO:0000256" key="1">
    <source>
        <dbReference type="SAM" id="Phobius"/>
    </source>
</evidence>